<dbReference type="Proteomes" id="UP000004047">
    <property type="component" value="Unassembled WGS sequence"/>
</dbReference>
<feature type="domain" description="Methyltransferase FkbM" evidence="1">
    <location>
        <begin position="94"/>
        <end position="232"/>
    </location>
</feature>
<evidence type="ECO:0000259" key="1">
    <source>
        <dbReference type="Pfam" id="PF05050"/>
    </source>
</evidence>
<proteinExistence type="predicted"/>
<organism evidence="2 3">
    <name type="scientific">Microcystis aeruginosa PCC 9701</name>
    <dbReference type="NCBI Taxonomy" id="721123"/>
    <lineage>
        <taxon>Bacteria</taxon>
        <taxon>Bacillati</taxon>
        <taxon>Cyanobacteriota</taxon>
        <taxon>Cyanophyceae</taxon>
        <taxon>Oscillatoriophycideae</taxon>
        <taxon>Chroococcales</taxon>
        <taxon>Microcystaceae</taxon>
        <taxon>Microcystis</taxon>
    </lineage>
</organism>
<dbReference type="SUPFAM" id="SSF53335">
    <property type="entry name" value="S-adenosyl-L-methionine-dependent methyltransferases"/>
    <property type="match status" value="1"/>
</dbReference>
<comment type="caution">
    <text evidence="2">The sequence shown here is derived from an EMBL/GenBank/DDBJ whole genome shotgun (WGS) entry which is preliminary data.</text>
</comment>
<dbReference type="Pfam" id="PF05050">
    <property type="entry name" value="Methyltransf_21"/>
    <property type="match status" value="1"/>
</dbReference>
<accession>I4ISW9</accession>
<dbReference type="NCBIfam" id="TIGR01444">
    <property type="entry name" value="fkbM_fam"/>
    <property type="match status" value="1"/>
</dbReference>
<dbReference type="PANTHER" id="PTHR34203:SF15">
    <property type="entry name" value="SLL1173 PROTEIN"/>
    <property type="match status" value="1"/>
</dbReference>
<protein>
    <recommendedName>
        <fullName evidence="1">Methyltransferase FkbM domain-containing protein</fullName>
    </recommendedName>
</protein>
<evidence type="ECO:0000313" key="3">
    <source>
        <dbReference type="Proteomes" id="UP000004047"/>
    </source>
</evidence>
<dbReference type="InterPro" id="IPR006342">
    <property type="entry name" value="FkbM_mtfrase"/>
</dbReference>
<name>I4ISW9_MICAE</name>
<gene>
    <name evidence="2" type="ORF">MICAK_3260001</name>
</gene>
<dbReference type="PANTHER" id="PTHR34203">
    <property type="entry name" value="METHYLTRANSFERASE, FKBM FAMILY PROTEIN"/>
    <property type="match status" value="1"/>
</dbReference>
<sequence length="256" mass="29361">MKIGKRSLWQFKERALDLNSYASILRFFQVHEYPVKAIVNEVFSRGKYPCTISIKTPLGSQKVNLFSVADFSTLNLIFCRQDYYVPKQLSTIIDIGSNIGLSTLYWLTRNHESFVYCYEPSPISLERLNENLSSFSNRYSVTQAAVSDYTGSGILGLEETGVCSSLDLKSEKSVECEVIHINEILESAISKHDRIDVLKIDSEGHEVRTLKAIDKSFYPHISVINVEYCQAQQYIPKDLNYQYSFKSFAERFVREP</sequence>
<dbReference type="AlphaFoldDB" id="I4ISW9"/>
<dbReference type="Gene3D" id="3.40.50.150">
    <property type="entry name" value="Vaccinia Virus protein VP39"/>
    <property type="match status" value="1"/>
</dbReference>
<dbReference type="InterPro" id="IPR052514">
    <property type="entry name" value="SAM-dependent_MTase"/>
</dbReference>
<dbReference type="InterPro" id="IPR029063">
    <property type="entry name" value="SAM-dependent_MTases_sf"/>
</dbReference>
<dbReference type="HOGENOM" id="CLU_1089144_0_0_3"/>
<evidence type="ECO:0000313" key="2">
    <source>
        <dbReference type="EMBL" id="CCI37393.1"/>
    </source>
</evidence>
<dbReference type="RefSeq" id="WP_002802965.1">
    <property type="nucleotide sequence ID" value="NZ_HE974191.1"/>
</dbReference>
<dbReference type="EMBL" id="CAIQ01000253">
    <property type="protein sequence ID" value="CCI37393.1"/>
    <property type="molecule type" value="Genomic_DNA"/>
</dbReference>
<reference evidence="2 3" key="1">
    <citation type="submission" date="2012-04" db="EMBL/GenBank/DDBJ databases">
        <authorList>
            <person name="Genoscope - CEA"/>
        </authorList>
    </citation>
    <scope>NUCLEOTIDE SEQUENCE [LARGE SCALE GENOMIC DNA]</scope>
    <source>
        <strain evidence="2 3">9701</strain>
    </source>
</reference>